<evidence type="ECO:0000259" key="6">
    <source>
        <dbReference type="Pfam" id="PF00294"/>
    </source>
</evidence>
<comment type="similarity">
    <text evidence="1">Belongs to the carbohydrate kinase PfkB family.</text>
</comment>
<keyword evidence="4 7" id="KW-0418">Kinase</keyword>
<dbReference type="InterPro" id="IPR029056">
    <property type="entry name" value="Ribokinase-like"/>
</dbReference>
<gene>
    <name evidence="7" type="ORF">CNX70_17900</name>
</gene>
<dbReference type="SUPFAM" id="SSF53613">
    <property type="entry name" value="Ribokinase-like"/>
    <property type="match status" value="1"/>
</dbReference>
<keyword evidence="3" id="KW-0547">Nucleotide-binding</keyword>
<keyword evidence="8" id="KW-1185">Reference proteome</keyword>
<feature type="domain" description="Carbohydrate kinase PfkB" evidence="6">
    <location>
        <begin position="17"/>
        <end position="317"/>
    </location>
</feature>
<evidence type="ECO:0000256" key="3">
    <source>
        <dbReference type="ARBA" id="ARBA00022741"/>
    </source>
</evidence>
<reference evidence="7 8" key="1">
    <citation type="submission" date="2017-09" db="EMBL/GenBank/DDBJ databases">
        <title>Complete genome sequence of Janthinobacterium svalbardensis PAMC 27463.</title>
        <authorList>
            <person name="Cho Y.-J."/>
            <person name="Cho A."/>
            <person name="Kim O.-S."/>
            <person name="Lee J.-I."/>
        </authorList>
    </citation>
    <scope>NUCLEOTIDE SEQUENCE [LARGE SCALE GENOMIC DNA]</scope>
    <source>
        <strain evidence="7 8">PAMC 27463</strain>
    </source>
</reference>
<evidence type="ECO:0000313" key="8">
    <source>
        <dbReference type="Proteomes" id="UP000218437"/>
    </source>
</evidence>
<dbReference type="InterPro" id="IPR050306">
    <property type="entry name" value="PfkB_Carbo_kinase"/>
</dbReference>
<evidence type="ECO:0000256" key="1">
    <source>
        <dbReference type="ARBA" id="ARBA00010688"/>
    </source>
</evidence>
<dbReference type="EMBL" id="CP023422">
    <property type="protein sequence ID" value="ATD63908.1"/>
    <property type="molecule type" value="Genomic_DNA"/>
</dbReference>
<dbReference type="InterPro" id="IPR002173">
    <property type="entry name" value="Carboh/pur_kinase_PfkB_CS"/>
</dbReference>
<proteinExistence type="inferred from homology"/>
<keyword evidence="5" id="KW-0067">ATP-binding</keyword>
<dbReference type="KEGG" id="jsv:CNX70_17900"/>
<organism evidence="7 8">
    <name type="scientific">Janthinobacterium svalbardensis</name>
    <dbReference type="NCBI Taxonomy" id="368607"/>
    <lineage>
        <taxon>Bacteria</taxon>
        <taxon>Pseudomonadati</taxon>
        <taxon>Pseudomonadota</taxon>
        <taxon>Betaproteobacteria</taxon>
        <taxon>Burkholderiales</taxon>
        <taxon>Oxalobacteraceae</taxon>
        <taxon>Janthinobacterium</taxon>
    </lineage>
</organism>
<protein>
    <submittedName>
        <fullName evidence="7">2-dehydro-3-deoxygluconokinase</fullName>
    </submittedName>
</protein>
<sequence>MEQELRQKEIQGVHALDVVTYGEAMAMFVAEETGDLAAVAHFTRRLAGAETNVAIGLARLGLRVGWLSRVGDDSFGRFIRASVQAEGVDCSRVVTVAGQTSAFQLKARAENGADPLVEYFRKGSAASRLAPEHFDAAYFLSARHLHATGVAAALSETSLAFAGQAIDFMREHGRTVSFDPNLRPTLWPSQAVMVEQINRLACKADWVLPGLGEGKILTGHELPHDIASFYLQRGVRLVVIKLGADGAYYRTAEGDSGMVPGERVANVVDTVGAGDGFAAGLVSALLEGLPLAQAVRRANRVGAFAIQVAGDMEGLPTRAQLDALAQS</sequence>
<evidence type="ECO:0000256" key="2">
    <source>
        <dbReference type="ARBA" id="ARBA00022679"/>
    </source>
</evidence>
<dbReference type="PROSITE" id="PS00584">
    <property type="entry name" value="PFKB_KINASES_2"/>
    <property type="match status" value="1"/>
</dbReference>
<evidence type="ECO:0000313" key="7">
    <source>
        <dbReference type="EMBL" id="ATD63908.1"/>
    </source>
</evidence>
<dbReference type="AlphaFoldDB" id="A0A290X4K7"/>
<dbReference type="PANTHER" id="PTHR43085:SF1">
    <property type="entry name" value="PSEUDOURIDINE KINASE-RELATED"/>
    <property type="match status" value="1"/>
</dbReference>
<accession>A0A290X4K7</accession>
<name>A0A290X4K7_9BURK</name>
<dbReference type="GO" id="GO:0005524">
    <property type="term" value="F:ATP binding"/>
    <property type="evidence" value="ECO:0007669"/>
    <property type="project" value="UniProtKB-KW"/>
</dbReference>
<dbReference type="Proteomes" id="UP000218437">
    <property type="component" value="Chromosome"/>
</dbReference>
<dbReference type="Pfam" id="PF00294">
    <property type="entry name" value="PfkB"/>
    <property type="match status" value="1"/>
</dbReference>
<dbReference type="PANTHER" id="PTHR43085">
    <property type="entry name" value="HEXOKINASE FAMILY MEMBER"/>
    <property type="match status" value="1"/>
</dbReference>
<keyword evidence="2" id="KW-0808">Transferase</keyword>
<evidence type="ECO:0000256" key="4">
    <source>
        <dbReference type="ARBA" id="ARBA00022777"/>
    </source>
</evidence>
<evidence type="ECO:0000256" key="5">
    <source>
        <dbReference type="ARBA" id="ARBA00022840"/>
    </source>
</evidence>
<dbReference type="CDD" id="cd01166">
    <property type="entry name" value="KdgK"/>
    <property type="match status" value="1"/>
</dbReference>
<dbReference type="Gene3D" id="3.40.1190.20">
    <property type="match status" value="1"/>
</dbReference>
<dbReference type="InterPro" id="IPR011611">
    <property type="entry name" value="PfkB_dom"/>
</dbReference>
<dbReference type="GO" id="GO:0016301">
    <property type="term" value="F:kinase activity"/>
    <property type="evidence" value="ECO:0007669"/>
    <property type="project" value="UniProtKB-KW"/>
</dbReference>